<keyword evidence="6" id="KW-0408">Iron</keyword>
<dbReference type="CDD" id="cd01347">
    <property type="entry name" value="ligand_gated_channel"/>
    <property type="match status" value="1"/>
</dbReference>
<evidence type="ECO:0000256" key="4">
    <source>
        <dbReference type="ARBA" id="ARBA00022496"/>
    </source>
</evidence>
<comment type="similarity">
    <text evidence="11 12">Belongs to the TonB-dependent receptor family.</text>
</comment>
<keyword evidence="13" id="KW-0732">Signal</keyword>
<dbReference type="InterPro" id="IPR000531">
    <property type="entry name" value="Beta-barrel_TonB"/>
</dbReference>
<reference evidence="16 17" key="1">
    <citation type="submission" date="2020-02" db="EMBL/GenBank/DDBJ databases">
        <title>Genome sequencing for Kineobactrum sp. M2.</title>
        <authorList>
            <person name="Park S.-J."/>
        </authorList>
    </citation>
    <scope>NUCLEOTIDE SEQUENCE [LARGE SCALE GENOMIC DNA]</scope>
    <source>
        <strain evidence="16 17">M2</strain>
    </source>
</reference>
<dbReference type="PANTHER" id="PTHR32552:SF81">
    <property type="entry name" value="TONB-DEPENDENT OUTER MEMBRANE RECEPTOR"/>
    <property type="match status" value="1"/>
</dbReference>
<evidence type="ECO:0000259" key="15">
    <source>
        <dbReference type="Pfam" id="PF07715"/>
    </source>
</evidence>
<dbReference type="SUPFAM" id="SSF56935">
    <property type="entry name" value="Porins"/>
    <property type="match status" value="1"/>
</dbReference>
<evidence type="ECO:0000256" key="11">
    <source>
        <dbReference type="PROSITE-ProRule" id="PRU01360"/>
    </source>
</evidence>
<evidence type="ECO:0000256" key="9">
    <source>
        <dbReference type="ARBA" id="ARBA00023136"/>
    </source>
</evidence>
<dbReference type="EMBL" id="CP048711">
    <property type="protein sequence ID" value="QIB64618.1"/>
    <property type="molecule type" value="Genomic_DNA"/>
</dbReference>
<gene>
    <name evidence="16" type="ORF">G3T16_03600</name>
</gene>
<name>A0A6C0TYA0_9GAMM</name>
<evidence type="ECO:0000313" key="16">
    <source>
        <dbReference type="EMBL" id="QIB64618.1"/>
    </source>
</evidence>
<keyword evidence="16" id="KW-0675">Receptor</keyword>
<dbReference type="InterPro" id="IPR039426">
    <property type="entry name" value="TonB-dep_rcpt-like"/>
</dbReference>
<evidence type="ECO:0000256" key="12">
    <source>
        <dbReference type="RuleBase" id="RU003357"/>
    </source>
</evidence>
<keyword evidence="7" id="KW-0406">Ion transport</keyword>
<sequence>MTMQKPIFTSRLSLAALLVASASTVAQEPANTVLEEVLVTAQKRTESLTDVPISIAVMSSEALSKTGVRQMHEVAEFIPNMSISGGNDSSTAVRIRGVGATTRNIGFDTRVGVYVDGIYMGQSPGQNVDILDLDRVEVARGPQGTLFGKNTVAGAINLITTKPGDELELEVTGEMGNLNSRRFSAISNIPLGDNAAARFSVVDHKRDGFIKNITTGTDFNERDSTAFRGQIAFGGERFDVNIAGDYMESDRVSFFGAAVSDWSGSVPNTESPGRLELANNIDNNEEREIWGVSATANVDLGSDYSLTSITAYRDTFTTRQQDTDHSSLNILQVDYPDGYEQLTQEFQIFSPDEGRFRYVAGVYLYDEDAESERRAIVGDLTPLLQAQGSPLAPFGPQFNGAFAGTFGTVDTRSWALYINGTYDLTERLTLGFGGRYSDEEREVDFSLVGDIVDLGFVQVPASALFGVAQGQVVNGQTVAPFKDKKTYSDFSPSLSLTYALTDNVNVYAKYSEAFKSGGFNVDFVSQSLIDDGIDFDKETVEAWEVGIKGSALENRFRYNLIAFQMDFEDYQLNQFIQLSNNTSTITIQNAAEVSSRGVEAELTWYPTNNLMLQGAIGYNDAEFDSFPGGASARNPDGLGADLGGNALPEAPELTSAFAIQYNHQLNRWNADLVSRLDWTYSDSFYTTEDNISVANPGSSIPFGEVDSYSLLNGRIGVESMDGWSIYLWGRNILDKKYSTTTSSDFLGTVLDFPGDIRTYGVEVSYKFL</sequence>
<dbReference type="Proteomes" id="UP000477680">
    <property type="component" value="Chromosome"/>
</dbReference>
<keyword evidence="10 11" id="KW-0998">Cell outer membrane</keyword>
<keyword evidence="17" id="KW-1185">Reference proteome</keyword>
<comment type="subcellular location">
    <subcellularLocation>
        <location evidence="1 11">Cell outer membrane</location>
        <topology evidence="1 11">Multi-pass membrane protein</topology>
    </subcellularLocation>
</comment>
<feature type="chain" id="PRO_5025467173" evidence="13">
    <location>
        <begin position="27"/>
        <end position="768"/>
    </location>
</feature>
<feature type="domain" description="TonB-dependent receptor plug" evidence="15">
    <location>
        <begin position="48"/>
        <end position="155"/>
    </location>
</feature>
<dbReference type="GO" id="GO:0006826">
    <property type="term" value="P:iron ion transport"/>
    <property type="evidence" value="ECO:0007669"/>
    <property type="project" value="UniProtKB-KW"/>
</dbReference>
<dbReference type="InterPro" id="IPR012910">
    <property type="entry name" value="Plug_dom"/>
</dbReference>
<keyword evidence="5 11" id="KW-0812">Transmembrane</keyword>
<evidence type="ECO:0000256" key="1">
    <source>
        <dbReference type="ARBA" id="ARBA00004571"/>
    </source>
</evidence>
<protein>
    <submittedName>
        <fullName evidence="16">TonB-dependent receptor</fullName>
    </submittedName>
</protein>
<keyword evidence="3 11" id="KW-1134">Transmembrane beta strand</keyword>
<dbReference type="KEGG" id="kim:G3T16_03600"/>
<dbReference type="Pfam" id="PF07715">
    <property type="entry name" value="Plug"/>
    <property type="match status" value="1"/>
</dbReference>
<keyword evidence="8 12" id="KW-0798">TonB box</keyword>
<keyword evidence="2 11" id="KW-0813">Transport</keyword>
<keyword evidence="4" id="KW-0410">Iron transport</keyword>
<evidence type="ECO:0000256" key="7">
    <source>
        <dbReference type="ARBA" id="ARBA00023065"/>
    </source>
</evidence>
<dbReference type="GO" id="GO:0009279">
    <property type="term" value="C:cell outer membrane"/>
    <property type="evidence" value="ECO:0007669"/>
    <property type="project" value="UniProtKB-SubCell"/>
</dbReference>
<evidence type="ECO:0000256" key="8">
    <source>
        <dbReference type="ARBA" id="ARBA00023077"/>
    </source>
</evidence>
<dbReference type="PANTHER" id="PTHR32552">
    <property type="entry name" value="FERRICHROME IRON RECEPTOR-RELATED"/>
    <property type="match status" value="1"/>
</dbReference>
<evidence type="ECO:0000256" key="6">
    <source>
        <dbReference type="ARBA" id="ARBA00023004"/>
    </source>
</evidence>
<evidence type="ECO:0000256" key="10">
    <source>
        <dbReference type="ARBA" id="ARBA00023237"/>
    </source>
</evidence>
<accession>A0A6C0TYA0</accession>
<evidence type="ECO:0000256" key="13">
    <source>
        <dbReference type="SAM" id="SignalP"/>
    </source>
</evidence>
<feature type="domain" description="TonB-dependent receptor-like beta-barrel" evidence="14">
    <location>
        <begin position="236"/>
        <end position="732"/>
    </location>
</feature>
<organism evidence="16 17">
    <name type="scientific">Kineobactrum salinum</name>
    <dbReference type="NCBI Taxonomy" id="2708301"/>
    <lineage>
        <taxon>Bacteria</taxon>
        <taxon>Pseudomonadati</taxon>
        <taxon>Pseudomonadota</taxon>
        <taxon>Gammaproteobacteria</taxon>
        <taxon>Cellvibrionales</taxon>
        <taxon>Halieaceae</taxon>
        <taxon>Kineobactrum</taxon>
    </lineage>
</organism>
<dbReference type="AlphaFoldDB" id="A0A6C0TYA0"/>
<dbReference type="Gene3D" id="2.40.170.20">
    <property type="entry name" value="TonB-dependent receptor, beta-barrel domain"/>
    <property type="match status" value="1"/>
</dbReference>
<proteinExistence type="inferred from homology"/>
<evidence type="ECO:0000256" key="3">
    <source>
        <dbReference type="ARBA" id="ARBA00022452"/>
    </source>
</evidence>
<dbReference type="RefSeq" id="WP_163493868.1">
    <property type="nucleotide sequence ID" value="NZ_CP048711.1"/>
</dbReference>
<dbReference type="InterPro" id="IPR036942">
    <property type="entry name" value="Beta-barrel_TonB_sf"/>
</dbReference>
<evidence type="ECO:0000256" key="5">
    <source>
        <dbReference type="ARBA" id="ARBA00022692"/>
    </source>
</evidence>
<dbReference type="PROSITE" id="PS52016">
    <property type="entry name" value="TONB_DEPENDENT_REC_3"/>
    <property type="match status" value="1"/>
</dbReference>
<evidence type="ECO:0000259" key="14">
    <source>
        <dbReference type="Pfam" id="PF00593"/>
    </source>
</evidence>
<evidence type="ECO:0000256" key="2">
    <source>
        <dbReference type="ARBA" id="ARBA00022448"/>
    </source>
</evidence>
<dbReference type="Pfam" id="PF00593">
    <property type="entry name" value="TonB_dep_Rec_b-barrel"/>
    <property type="match status" value="1"/>
</dbReference>
<keyword evidence="9 11" id="KW-0472">Membrane</keyword>
<feature type="signal peptide" evidence="13">
    <location>
        <begin position="1"/>
        <end position="26"/>
    </location>
</feature>
<evidence type="ECO:0000313" key="17">
    <source>
        <dbReference type="Proteomes" id="UP000477680"/>
    </source>
</evidence>